<dbReference type="InterPro" id="IPR048484">
    <property type="entry name" value="LOC400499-like"/>
</dbReference>
<dbReference type="InterPro" id="IPR015255">
    <property type="entry name" value="Vitellinogen_open_b-sht"/>
</dbReference>
<feature type="compositionally biased region" description="Basic and acidic residues" evidence="4">
    <location>
        <begin position="470"/>
        <end position="488"/>
    </location>
</feature>
<dbReference type="Gene3D" id="2.20.50.20">
    <property type="entry name" value="Lipovitellin. Chain A, domain 3"/>
    <property type="match status" value="1"/>
</dbReference>
<dbReference type="Pfam" id="PF01347">
    <property type="entry name" value="Vitellogenin_N"/>
    <property type="match status" value="1"/>
</dbReference>
<keyword evidence="1" id="KW-0732">Signal</keyword>
<feature type="region of interest" description="Disordered" evidence="4">
    <location>
        <begin position="87"/>
        <end position="148"/>
    </location>
</feature>
<protein>
    <recommendedName>
        <fullName evidence="5">Vitellogenin domain-containing protein</fullName>
    </recommendedName>
</protein>
<dbReference type="EMBL" id="FR904261">
    <property type="protein sequence ID" value="CDQ56291.1"/>
    <property type="molecule type" value="Genomic_DNA"/>
</dbReference>
<evidence type="ECO:0000313" key="6">
    <source>
        <dbReference type="EMBL" id="CDQ56291.1"/>
    </source>
</evidence>
<dbReference type="InterPro" id="IPR015819">
    <property type="entry name" value="Lipid_transp_b-sht_shell"/>
</dbReference>
<dbReference type="SMART" id="SM01169">
    <property type="entry name" value="DUF1943"/>
    <property type="match status" value="1"/>
</dbReference>
<name>A0A060VNC2_ONCMY</name>
<evidence type="ECO:0000256" key="2">
    <source>
        <dbReference type="ARBA" id="ARBA00023180"/>
    </source>
</evidence>
<feature type="compositionally biased region" description="Gly residues" evidence="4">
    <location>
        <begin position="95"/>
        <end position="108"/>
    </location>
</feature>
<dbReference type="InterPro" id="IPR015816">
    <property type="entry name" value="Vitellinogen_b-sht_N"/>
</dbReference>
<evidence type="ECO:0000256" key="3">
    <source>
        <dbReference type="PROSITE-ProRule" id="PRU00557"/>
    </source>
</evidence>
<dbReference type="Gene3D" id="1.25.10.20">
    <property type="entry name" value="Vitellinogen, superhelical"/>
    <property type="match status" value="2"/>
</dbReference>
<dbReference type="InterPro" id="IPR015817">
    <property type="entry name" value="Vitellinogen_open_b-sht_sub1"/>
</dbReference>
<keyword evidence="2" id="KW-0325">Glycoprotein</keyword>
<gene>
    <name evidence="6" type="ORF">GSONMT00077897001</name>
</gene>
<dbReference type="SUPFAM" id="SSF48431">
    <property type="entry name" value="Lipovitellin-phosvitin complex, superhelical domain"/>
    <property type="match status" value="1"/>
</dbReference>
<dbReference type="PaxDb" id="8022-A0A060VNC2"/>
<reference evidence="6 7" key="1">
    <citation type="journal article" date="2014" name="Nat. Commun.">
        <title>The rainbow trout genome provides novel insights into evolution after whole-genome duplication in vertebrates.</title>
        <authorList>
            <person name="Berthelot C."/>
            <person name="Brunet F."/>
            <person name="Chalopin D."/>
            <person name="Juanchich A."/>
            <person name="Bernard M."/>
            <person name="Noel B."/>
            <person name="Bento P."/>
            <person name="Da Silva C."/>
            <person name="Labadie K."/>
            <person name="Alberti A."/>
            <person name="Aury J.M."/>
            <person name="Louis A."/>
            <person name="Dehais P."/>
            <person name="Bardou P."/>
            <person name="Montfort J."/>
            <person name="Klopp C."/>
            <person name="Cabau C."/>
            <person name="Gaspin C."/>
            <person name="Thorgaard G.H."/>
            <person name="Boussaha M."/>
            <person name="Quillet E."/>
            <person name="Guyomard R."/>
            <person name="Galiana D."/>
            <person name="Bobe J."/>
            <person name="Volff J.N."/>
            <person name="Genet C."/>
            <person name="Wincker P."/>
            <person name="Jaillon O."/>
            <person name="Roest Crollius H."/>
            <person name="Guiguen Y."/>
        </authorList>
    </citation>
    <scope>NUCLEOTIDE SEQUENCE [LARGE SCALE GENOMIC DNA]</scope>
</reference>
<evidence type="ECO:0000256" key="4">
    <source>
        <dbReference type="SAM" id="MobiDB-lite"/>
    </source>
</evidence>
<feature type="domain" description="Vitellogenin" evidence="5">
    <location>
        <begin position="1"/>
        <end position="427"/>
    </location>
</feature>
<dbReference type="STRING" id="8022.A0A060VNC2"/>
<dbReference type="Pfam" id="PF09172">
    <property type="entry name" value="Vit_open_b-sht"/>
    <property type="match status" value="1"/>
</dbReference>
<dbReference type="InterPro" id="IPR001747">
    <property type="entry name" value="Vitellogenin_N"/>
</dbReference>
<dbReference type="Pfam" id="PF21013">
    <property type="entry name" value="LOC400499"/>
    <property type="match status" value="1"/>
</dbReference>
<evidence type="ECO:0000313" key="7">
    <source>
        <dbReference type="Proteomes" id="UP000193380"/>
    </source>
</evidence>
<feature type="compositionally biased region" description="Basic and acidic residues" evidence="4">
    <location>
        <begin position="111"/>
        <end position="132"/>
    </location>
</feature>
<dbReference type="Gene3D" id="2.30.230.10">
    <property type="entry name" value="Lipovitellin, beta-sheet shell regions, chain A"/>
    <property type="match status" value="1"/>
</dbReference>
<feature type="region of interest" description="Disordered" evidence="4">
    <location>
        <begin position="460"/>
        <end position="496"/>
    </location>
</feature>
<proteinExistence type="predicted"/>
<accession>A0A060VNC2</accession>
<dbReference type="PROSITE" id="PS51211">
    <property type="entry name" value="VITELLOGENIN"/>
    <property type="match status" value="1"/>
</dbReference>
<evidence type="ECO:0000259" key="5">
    <source>
        <dbReference type="PROSITE" id="PS51211"/>
    </source>
</evidence>
<comment type="caution">
    <text evidence="3">Lacks conserved residue(s) required for the propagation of feature annotation.</text>
</comment>
<dbReference type="Proteomes" id="UP000193380">
    <property type="component" value="Chromosome 8"/>
</dbReference>
<dbReference type="InterPro" id="IPR011030">
    <property type="entry name" value="Lipovitellin_superhlx_dom"/>
</dbReference>
<evidence type="ECO:0000256" key="1">
    <source>
        <dbReference type="ARBA" id="ARBA00022729"/>
    </source>
</evidence>
<dbReference type="GO" id="GO:0005319">
    <property type="term" value="F:lipid transporter activity"/>
    <property type="evidence" value="ECO:0007669"/>
    <property type="project" value="InterPro"/>
</dbReference>
<dbReference type="SUPFAM" id="SSF56968">
    <property type="entry name" value="Lipovitellin-phosvitin complex, beta-sheet shell regions"/>
    <property type="match status" value="2"/>
</dbReference>
<dbReference type="Gene3D" id="2.20.80.10">
    <property type="entry name" value="Lipovitellin-phosvitin complex, chain A, domain 4"/>
    <property type="match status" value="1"/>
</dbReference>
<sequence length="1378" mass="154485">MRSQKHITFCELNFRATSVCDLLVTASSSPDKSYQRGVRYTYRYSSTITTTLQGSTSGRNGLALDCVVDIDVISKCHLMMQGVAGEESPQVLPPGGKGHGPLSTGGGAAVDSEHQESSTEHAPDLPHRREAGSSEGDSGLQTPMYPAAWDYSDGGGQLHRDHLHGTIVRVNRSGEDPDRLYPYAAQSPERHTLRSGQPLLDGLPACGSEECIALLTDLIRDEEIEQERAHSFLTTIALIPHPSPHIVGSVNLLYALKAVGNAGLAASALIPQLNLCIQSHSTPLELRLTALQAFRRIPCNADRGSVLRLYRDHQEEVEVRIAAYQQIMHCPDPEVLRAVKTTLSHETSSQVGSFVWSHLTQVLRTEDPMKQALMEALPDDIITKDFEAEPWKYSSYSDYTADSGFGVANMEGVLVFSSKSFVPRYAMANLTVYIHGRAFNLLEVDLRVENIEPLLKHIFGHKSTSPDEEPTTREEEEDGRKKAGERDSSGCSPSNYGYLSQARTMFSGGRLEEARPRCWLGVKVFGNELSVVTCADLYSQIKELSLSMAGLAVRLLKGQEVQLHHRAVLMTEELVLPSLSGLPIRLGINMTSLLSLHLKGSANYRDWSHFSLAGHIKANAYVGLSARMGVDGGLGRAGVEWATELRTSSSLDGSVHLQEGHGLRVALNTPEDLMDIVSLSSRMYHVNGDHREEMRGSKRSKMVGWQLCSNVSYPLSSTGLTFLPPGPVHLSLRLLKLDRGLHQYLLEAAYSLLTQSGSWLPREASLHLLLATPQSSIPRDMSLDLALSPHRLLLKMTHPLKTLTIQGQLDQVRNIWTGQLELLIDNVHQYYIMGLIDSQTFLSEQRLRYHLEAKVGAESLPMILSANVTRGLGRKTSLSATLKNVFREAASFSVVLERRLDDGRRQYSVEAELLLPGVVGSRILGLMEQKGPLWSSALRLKYGLREDSRHLRQECHTSQSLRSEREPNQTYRMRAEHEFYCSTTAHINHKVQLRHEESPSHTKSSVDVSYGKHWDEINNKHRLLLSQSFRNQSRHNLTSYALEFSLQVPDKRLNYKTQLMHSHLRQRGAESSTHLKVNYNDQMPLVAGLHWKDTSKAMFRNWEGMFNMDTPWLYMYTTHKLSQPQRHTYQLTSELTARKWLTVRSLVLEGYYRDRSKDREARLHLYAPAVTYLKAVGWVMVAKQGLKASCTISSVWSPALRGDLSLENSKQGRTLQLASSYGKHNLSLTAGLTTLDKNLRKRMVMMKMTLSEPKSPSMELELEGGVEELRKDKQIYQKRALLLLRQPFQNFLQSFLLQETFTVDLHKGLYILESKAHLYSNRDIIHTLTLGYQQPSPFVSPGPLVFLGPYSQRSQSRSADLGSGPTNVNIIIWSFLNL</sequence>
<dbReference type="PANTHER" id="PTHR37860">
    <property type="entry name" value="AGAP008810-PA"/>
    <property type="match status" value="1"/>
</dbReference>
<organism evidence="6 7">
    <name type="scientific">Oncorhynchus mykiss</name>
    <name type="common">Rainbow trout</name>
    <name type="synonym">Salmo gairdneri</name>
    <dbReference type="NCBI Taxonomy" id="8022"/>
    <lineage>
        <taxon>Eukaryota</taxon>
        <taxon>Metazoa</taxon>
        <taxon>Chordata</taxon>
        <taxon>Craniata</taxon>
        <taxon>Vertebrata</taxon>
        <taxon>Euteleostomi</taxon>
        <taxon>Actinopterygii</taxon>
        <taxon>Neopterygii</taxon>
        <taxon>Teleostei</taxon>
        <taxon>Protacanthopterygii</taxon>
        <taxon>Salmoniformes</taxon>
        <taxon>Salmonidae</taxon>
        <taxon>Salmoninae</taxon>
        <taxon>Oncorhynchus</taxon>
    </lineage>
</organism>
<dbReference type="PANTHER" id="PTHR37860:SF2">
    <property type="entry name" value="VITELLOGENIN DOMAIN-CONTAINING PROTEIN"/>
    <property type="match status" value="1"/>
</dbReference>